<name>A0ABV8L091_9NOCA</name>
<accession>A0ABV8L091</accession>
<reference evidence="2" key="1">
    <citation type="journal article" date="2019" name="Int. J. Syst. Evol. Microbiol.">
        <title>The Global Catalogue of Microorganisms (GCM) 10K type strain sequencing project: providing services to taxonomists for standard genome sequencing and annotation.</title>
        <authorList>
            <consortium name="The Broad Institute Genomics Platform"/>
            <consortium name="The Broad Institute Genome Sequencing Center for Infectious Disease"/>
            <person name="Wu L."/>
            <person name="Ma J."/>
        </authorList>
    </citation>
    <scope>NUCLEOTIDE SEQUENCE [LARGE SCALE GENOMIC DNA]</scope>
    <source>
        <strain evidence="2">CGMCC 4.7204</strain>
    </source>
</reference>
<gene>
    <name evidence="1" type="ORF">ACFOW8_03770</name>
</gene>
<evidence type="ECO:0000313" key="2">
    <source>
        <dbReference type="Proteomes" id="UP001595767"/>
    </source>
</evidence>
<dbReference type="Proteomes" id="UP001595767">
    <property type="component" value="Unassembled WGS sequence"/>
</dbReference>
<evidence type="ECO:0008006" key="3">
    <source>
        <dbReference type="Google" id="ProtNLM"/>
    </source>
</evidence>
<sequence>MDPILSHQVIDAVLARHLDDLGPDEPIYRNHVYRCANYQRALLDAELPDAAALAWAVHDLGIWTAGTFDYLAPSVALGDRYAAEFGIAEPALVRAMVLDHHGVRPRRDRLIETFRVADRVDVTHGLVRGGIDRDFVAAVVGRFPYLGFHRFLVRSALGQLRREPTRPLPMLRW</sequence>
<protein>
    <recommendedName>
        <fullName evidence="3">HD domain-containing protein</fullName>
    </recommendedName>
</protein>
<evidence type="ECO:0000313" key="1">
    <source>
        <dbReference type="EMBL" id="MFC4124045.1"/>
    </source>
</evidence>
<dbReference type="RefSeq" id="WP_378548445.1">
    <property type="nucleotide sequence ID" value="NZ_JBHSBA010000003.1"/>
</dbReference>
<comment type="caution">
    <text evidence="1">The sequence shown here is derived from an EMBL/GenBank/DDBJ whole genome shotgun (WGS) entry which is preliminary data.</text>
</comment>
<keyword evidence="2" id="KW-1185">Reference proteome</keyword>
<proteinExistence type="predicted"/>
<dbReference type="EMBL" id="JBHSBA010000003">
    <property type="protein sequence ID" value="MFC4124045.1"/>
    <property type="molecule type" value="Genomic_DNA"/>
</dbReference>
<organism evidence="1 2">
    <name type="scientific">Nocardia rhizosphaerae</name>
    <dbReference type="NCBI Taxonomy" id="1691571"/>
    <lineage>
        <taxon>Bacteria</taxon>
        <taxon>Bacillati</taxon>
        <taxon>Actinomycetota</taxon>
        <taxon>Actinomycetes</taxon>
        <taxon>Mycobacteriales</taxon>
        <taxon>Nocardiaceae</taxon>
        <taxon>Nocardia</taxon>
    </lineage>
</organism>
<dbReference type="SUPFAM" id="SSF109604">
    <property type="entry name" value="HD-domain/PDEase-like"/>
    <property type="match status" value="1"/>
</dbReference>